<organism evidence="2">
    <name type="scientific">Anopheles darlingi</name>
    <name type="common">Mosquito</name>
    <dbReference type="NCBI Taxonomy" id="43151"/>
    <lineage>
        <taxon>Eukaryota</taxon>
        <taxon>Metazoa</taxon>
        <taxon>Ecdysozoa</taxon>
        <taxon>Arthropoda</taxon>
        <taxon>Hexapoda</taxon>
        <taxon>Insecta</taxon>
        <taxon>Pterygota</taxon>
        <taxon>Neoptera</taxon>
        <taxon>Endopterygota</taxon>
        <taxon>Diptera</taxon>
        <taxon>Nematocera</taxon>
        <taxon>Culicoidea</taxon>
        <taxon>Culicidae</taxon>
        <taxon>Anophelinae</taxon>
        <taxon>Anopheles</taxon>
    </lineage>
</organism>
<sequence length="72" mass="8509">MWMVLLLLMVMLILMMMMMMMRMVVVVQRMKRTVFQRFLGHTGPGTTGTTGHTLEHHIVVLPFRFTVRCARR</sequence>
<dbReference type="EMBL" id="GGFL01008277">
    <property type="protein sequence ID" value="MBW72455.1"/>
    <property type="molecule type" value="Transcribed_RNA"/>
</dbReference>
<accession>A0A2M4D4H9</accession>
<proteinExistence type="predicted"/>
<dbReference type="AlphaFoldDB" id="A0A2M4D4H9"/>
<feature type="transmembrane region" description="Helical" evidence="1">
    <location>
        <begin position="6"/>
        <end position="27"/>
    </location>
</feature>
<protein>
    <submittedName>
        <fullName evidence="2">Putative secreted protein</fullName>
    </submittedName>
</protein>
<keyword evidence="1" id="KW-0812">Transmembrane</keyword>
<keyword evidence="1" id="KW-1133">Transmembrane helix</keyword>
<name>A0A2M4D4H9_ANODA</name>
<evidence type="ECO:0000313" key="2">
    <source>
        <dbReference type="EMBL" id="MBW72455.1"/>
    </source>
</evidence>
<evidence type="ECO:0000256" key="1">
    <source>
        <dbReference type="SAM" id="Phobius"/>
    </source>
</evidence>
<keyword evidence="1" id="KW-0472">Membrane</keyword>
<reference evidence="2" key="1">
    <citation type="submission" date="2018-01" db="EMBL/GenBank/DDBJ databases">
        <title>An insight into the sialome of Amazonian anophelines.</title>
        <authorList>
            <person name="Ribeiro J.M."/>
            <person name="Scarpassa V."/>
            <person name="Calvo E."/>
        </authorList>
    </citation>
    <scope>NUCLEOTIDE SEQUENCE</scope>
</reference>